<gene>
    <name evidence="1" type="ORF">BFAG_04645</name>
</gene>
<reference evidence="1 2" key="1">
    <citation type="submission" date="2008-12" db="EMBL/GenBank/DDBJ databases">
        <title>Annotation of Bacteroides fragilis strain 3_1_12.</title>
        <authorList>
            <consortium name="The Broad Institute Genome Sequencing Platform"/>
            <person name="Ward D."/>
            <person name="Young S.K."/>
            <person name="Kodira C.D."/>
            <person name="Zeng Q."/>
            <person name="Koehrsen M."/>
            <person name="Alvarado L."/>
            <person name="Berlin A."/>
            <person name="Borenstein D."/>
            <person name="Chen Z."/>
            <person name="Engels R."/>
            <person name="Freedman E."/>
            <person name="Gellesch M."/>
            <person name="Goldberg J."/>
            <person name="Griggs A."/>
            <person name="Gujja S."/>
            <person name="Heiman D."/>
            <person name="Hepburn T."/>
            <person name="Howarth C."/>
            <person name="Jen D."/>
            <person name="Larson L."/>
            <person name="Lewis B."/>
            <person name="Mehta T."/>
            <person name="Park D."/>
            <person name="Pearson M."/>
            <person name="Roberts A."/>
            <person name="Saif S."/>
            <person name="Shea T."/>
            <person name="Shenoy N."/>
            <person name="Sisk P."/>
            <person name="Stolte C."/>
            <person name="Sykes S."/>
            <person name="Walk T."/>
            <person name="White J."/>
            <person name="Yandava C."/>
            <person name="Allen-Vercoe E."/>
            <person name="Strauss J."/>
            <person name="Ambrose C."/>
            <person name="Lander E."/>
            <person name="Nusbaum C."/>
            <person name="Galagan J."/>
            <person name="Birren B."/>
        </authorList>
    </citation>
    <scope>NUCLEOTIDE SEQUENCE [LARGE SCALE GENOMIC DNA]</scope>
    <source>
        <strain evidence="1 2">3_1_12</strain>
    </source>
</reference>
<proteinExistence type="predicted"/>
<organism evidence="1 2">
    <name type="scientific">Bacteroides fragilis 3_1_12</name>
    <dbReference type="NCBI Taxonomy" id="457424"/>
    <lineage>
        <taxon>Bacteria</taxon>
        <taxon>Pseudomonadati</taxon>
        <taxon>Bacteroidota</taxon>
        <taxon>Bacteroidia</taxon>
        <taxon>Bacteroidales</taxon>
        <taxon>Bacteroidaceae</taxon>
        <taxon>Bacteroides</taxon>
    </lineage>
</organism>
<keyword evidence="2" id="KW-1185">Reference proteome</keyword>
<sequence>MCISIKWKSNPIKLKKSNYSNNIPFWGAKIINFRLMQSSAFPFCPKWDCLLLPGSQTMRENLCHCAVLKEIS</sequence>
<dbReference type="Proteomes" id="UP000005101">
    <property type="component" value="Unassembled WGS sequence"/>
</dbReference>
<dbReference type="EMBL" id="EQ973220">
    <property type="protein sequence ID" value="EFR55946.1"/>
    <property type="molecule type" value="Genomic_DNA"/>
</dbReference>
<evidence type="ECO:0000313" key="1">
    <source>
        <dbReference type="EMBL" id="EFR55946.1"/>
    </source>
</evidence>
<name>A0ABN0BSU3_BACFG</name>
<protein>
    <submittedName>
        <fullName evidence="1">Uncharacterized protein</fullName>
    </submittedName>
</protein>
<accession>A0ABN0BSU3</accession>
<evidence type="ECO:0000313" key="2">
    <source>
        <dbReference type="Proteomes" id="UP000005101"/>
    </source>
</evidence>